<dbReference type="Pfam" id="PF04991">
    <property type="entry name" value="LicD"/>
    <property type="match status" value="1"/>
</dbReference>
<dbReference type="PANTHER" id="PTHR43404">
    <property type="entry name" value="LIPOPOLYSACCHARIDE CHOLINEPHOSPHOTRANSFERASE LICD"/>
    <property type="match status" value="1"/>
</dbReference>
<dbReference type="PATRIC" id="fig|1379.3.peg.129"/>
<sequence length="281" mass="33082">MSSLKEIQNKSLEMAEYFVEFCKEHDLLCYLCGGGAIGGLRNKGFIPWDDDLDFFMPRKDYEKLPELWRKYAKEQYFLSKSDSNFVDRNLFITIRDRETTCIKPYQQDLDMPHGLALDVIPLDYYPKNEADRKKQVRWALIYSLFCAQTIPEKHGAIMKWGSTILLGLTPSKLRYMIWKKAEKEMMKYTLEESDGITELCTGPGYMKKKYPIEAFEDNIFIDFENTKMPIPVGYDIYLKTAFGDYMTPPPKEKQVPHHDVVIADMENSYLKYKGEYYERKN</sequence>
<evidence type="ECO:0000313" key="2">
    <source>
        <dbReference type="EMBL" id="KXB63581.1"/>
    </source>
</evidence>
<dbReference type="PANTHER" id="PTHR43404:SF2">
    <property type="entry name" value="LIPOPOLYSACCHARIDE CHOLINEPHOSPHOTRANSFERASE LICD"/>
    <property type="match status" value="1"/>
</dbReference>
<dbReference type="GO" id="GO:0009100">
    <property type="term" value="P:glycoprotein metabolic process"/>
    <property type="evidence" value="ECO:0007669"/>
    <property type="project" value="UniProtKB-ARBA"/>
</dbReference>
<dbReference type="EMBL" id="LSDC01000011">
    <property type="protein sequence ID" value="KXB63581.1"/>
    <property type="molecule type" value="Genomic_DNA"/>
</dbReference>
<evidence type="ECO:0000259" key="1">
    <source>
        <dbReference type="Pfam" id="PF04991"/>
    </source>
</evidence>
<dbReference type="InterPro" id="IPR052942">
    <property type="entry name" value="LPS_cholinephosphotransferase"/>
</dbReference>
<dbReference type="Proteomes" id="UP000070355">
    <property type="component" value="Unassembled WGS sequence"/>
</dbReference>
<comment type="caution">
    <text evidence="2">The sequence shown here is derived from an EMBL/GenBank/DDBJ whole genome shotgun (WGS) entry which is preliminary data.</text>
</comment>
<proteinExistence type="predicted"/>
<organism evidence="2 3">
    <name type="scientific">Gemella haemolysans</name>
    <dbReference type="NCBI Taxonomy" id="1379"/>
    <lineage>
        <taxon>Bacteria</taxon>
        <taxon>Bacillati</taxon>
        <taxon>Bacillota</taxon>
        <taxon>Bacilli</taxon>
        <taxon>Bacillales</taxon>
        <taxon>Gemellaceae</taxon>
        <taxon>Gemella</taxon>
    </lineage>
</organism>
<feature type="domain" description="LicD/FKTN/FKRP nucleotidyltransferase" evidence="1">
    <location>
        <begin position="22"/>
        <end position="243"/>
    </location>
</feature>
<dbReference type="InterPro" id="IPR007074">
    <property type="entry name" value="LicD/FKTN/FKRP_NTP_transf"/>
</dbReference>
<evidence type="ECO:0000313" key="3">
    <source>
        <dbReference type="Proteomes" id="UP000070355"/>
    </source>
</evidence>
<accession>A0A134A783</accession>
<dbReference type="OrthoDB" id="9786100at2"/>
<dbReference type="RefSeq" id="WP_060913450.1">
    <property type="nucleotide sequence ID" value="NZ_KQ959922.1"/>
</dbReference>
<reference evidence="3" key="1">
    <citation type="submission" date="2016-01" db="EMBL/GenBank/DDBJ databases">
        <authorList>
            <person name="Mitreva M."/>
            <person name="Pepin K.H."/>
            <person name="Mihindukulasuriya K.A."/>
            <person name="Fulton R."/>
            <person name="Fronick C."/>
            <person name="O'Laughlin M."/>
            <person name="Miner T."/>
            <person name="Herter B."/>
            <person name="Rosa B.A."/>
            <person name="Cordes M."/>
            <person name="Tomlinson C."/>
            <person name="Wollam A."/>
            <person name="Palsikar V.B."/>
            <person name="Mardis E.R."/>
            <person name="Wilson R.K."/>
        </authorList>
    </citation>
    <scope>NUCLEOTIDE SEQUENCE [LARGE SCALE GENOMIC DNA]</scope>
    <source>
        <strain evidence="3">DNF01167</strain>
    </source>
</reference>
<name>A0A134A783_9BACL</name>
<dbReference type="STRING" id="1379.HMPREF3186_00132"/>
<protein>
    <submittedName>
        <fullName evidence="2">LICD family protein</fullName>
    </submittedName>
</protein>
<gene>
    <name evidence="2" type="ORF">HMPREF3186_00132</name>
</gene>
<dbReference type="AlphaFoldDB" id="A0A134A783"/>